<sequence length="78" mass="8775">MTLHIDLTALLADTGITDVDIGEAVADEHVRSSVYRRIISVAALQNRDGDRSIVATILRDPSKRWPKRRWSTSSTRSR</sequence>
<dbReference type="RefSeq" id="WP_221635409.1">
    <property type="nucleotide sequence ID" value="NZ_VFPO01000001.1"/>
</dbReference>
<dbReference type="AlphaFoldDB" id="A0A543ILQ0"/>
<evidence type="ECO:0000313" key="2">
    <source>
        <dbReference type="Proteomes" id="UP000316706"/>
    </source>
</evidence>
<accession>A0A543ILQ0</accession>
<gene>
    <name evidence="1" type="ORF">FHX41_5272</name>
</gene>
<reference evidence="1 2" key="1">
    <citation type="submission" date="2019-06" db="EMBL/GenBank/DDBJ databases">
        <title>Sequencing the genomes of 1000 actinobacteria strains.</title>
        <authorList>
            <person name="Klenk H.-P."/>
        </authorList>
    </citation>
    <scope>NUCLEOTIDE SEQUENCE [LARGE SCALE GENOMIC DNA]</scope>
    <source>
        <strain evidence="1 2">DSM 45043</strain>
    </source>
</reference>
<name>A0A543ILQ0_9ACTN</name>
<proteinExistence type="predicted"/>
<comment type="caution">
    <text evidence="1">The sequence shown here is derived from an EMBL/GenBank/DDBJ whole genome shotgun (WGS) entry which is preliminary data.</text>
</comment>
<dbReference type="EMBL" id="VFPO01000001">
    <property type="protein sequence ID" value="TQM71503.1"/>
    <property type="molecule type" value="Genomic_DNA"/>
</dbReference>
<protein>
    <submittedName>
        <fullName evidence="1">Uncharacterized protein</fullName>
    </submittedName>
</protein>
<keyword evidence="2" id="KW-1185">Reference proteome</keyword>
<dbReference type="Proteomes" id="UP000316706">
    <property type="component" value="Unassembled WGS sequence"/>
</dbReference>
<organism evidence="1 2">
    <name type="scientific">Actinomadura hallensis</name>
    <dbReference type="NCBI Taxonomy" id="337895"/>
    <lineage>
        <taxon>Bacteria</taxon>
        <taxon>Bacillati</taxon>
        <taxon>Actinomycetota</taxon>
        <taxon>Actinomycetes</taxon>
        <taxon>Streptosporangiales</taxon>
        <taxon>Thermomonosporaceae</taxon>
        <taxon>Actinomadura</taxon>
    </lineage>
</organism>
<evidence type="ECO:0000313" key="1">
    <source>
        <dbReference type="EMBL" id="TQM71503.1"/>
    </source>
</evidence>